<keyword evidence="4 7" id="KW-0812">Transmembrane</keyword>
<accession>A0ABP7DY00</accession>
<evidence type="ECO:0000313" key="10">
    <source>
        <dbReference type="Proteomes" id="UP001500051"/>
    </source>
</evidence>
<proteinExistence type="predicted"/>
<dbReference type="SUPFAM" id="SSF103473">
    <property type="entry name" value="MFS general substrate transporter"/>
    <property type="match status" value="1"/>
</dbReference>
<dbReference type="InterPro" id="IPR010290">
    <property type="entry name" value="TM_effector"/>
</dbReference>
<evidence type="ECO:0000256" key="6">
    <source>
        <dbReference type="ARBA" id="ARBA00023136"/>
    </source>
</evidence>
<evidence type="ECO:0000259" key="8">
    <source>
        <dbReference type="PROSITE" id="PS50850"/>
    </source>
</evidence>
<dbReference type="EMBL" id="BAAAYX010000013">
    <property type="protein sequence ID" value="GAA3711601.1"/>
    <property type="molecule type" value="Genomic_DNA"/>
</dbReference>
<sequence>MRNYRLYLSSQIVATTGLWMQRIAQDWLVLELTGSITAVGVAVALQFLPVLLFGLVGGLIADRYPKRRILIITQSVAASMALTLGLLALTGVVQAWHVFLVATMLGFVTAVDNPTRQVFVSELVGTRHIRNAVSLNSSVFQFGALLGPALSGLLIHAVGQGWSFMINFASCLLVVTIVAVIRLPAAPSDRPVRAKGQLREGLTYIKQTTEVAWTIVLVGTIGVLGLNMPVILAAFADHEFATGVGGYSLFNSLTAIGALTGAILSARRTELLRLRVLVTTLSALGVVLVLASLAPTIWLFGAMLVGSGLLTLLFLTGANSLVQTRSEPSVRGRVMSVYILVLLGGQAIGGPAVGWLIDHFGARPSMFLCGGLVTLMALLTGVAIARQAHLGLEVDLHREQSRSPLHIVQH</sequence>
<keyword evidence="5 7" id="KW-1133">Transmembrane helix</keyword>
<feature type="domain" description="Major facilitator superfamily (MFS) profile" evidence="8">
    <location>
        <begin position="1"/>
        <end position="389"/>
    </location>
</feature>
<dbReference type="InterPro" id="IPR020846">
    <property type="entry name" value="MFS_dom"/>
</dbReference>
<dbReference type="Pfam" id="PF05977">
    <property type="entry name" value="MFS_3"/>
    <property type="match status" value="1"/>
</dbReference>
<dbReference type="Proteomes" id="UP001500051">
    <property type="component" value="Unassembled WGS sequence"/>
</dbReference>
<feature type="transmembrane region" description="Helical" evidence="7">
    <location>
        <begin position="133"/>
        <end position="158"/>
    </location>
</feature>
<feature type="transmembrane region" description="Helical" evidence="7">
    <location>
        <begin position="164"/>
        <end position="185"/>
    </location>
</feature>
<keyword evidence="2" id="KW-0813">Transport</keyword>
<evidence type="ECO:0000313" key="9">
    <source>
        <dbReference type="EMBL" id="GAA3711601.1"/>
    </source>
</evidence>
<dbReference type="InterPro" id="IPR036259">
    <property type="entry name" value="MFS_trans_sf"/>
</dbReference>
<comment type="caution">
    <text evidence="9">The sequence shown here is derived from an EMBL/GenBank/DDBJ whole genome shotgun (WGS) entry which is preliminary data.</text>
</comment>
<dbReference type="CDD" id="cd06173">
    <property type="entry name" value="MFS_MefA_like"/>
    <property type="match status" value="1"/>
</dbReference>
<feature type="transmembrane region" description="Helical" evidence="7">
    <location>
        <begin position="247"/>
        <end position="265"/>
    </location>
</feature>
<reference evidence="10" key="1">
    <citation type="journal article" date="2019" name="Int. J. Syst. Evol. Microbiol.">
        <title>The Global Catalogue of Microorganisms (GCM) 10K type strain sequencing project: providing services to taxonomists for standard genome sequencing and annotation.</title>
        <authorList>
            <consortium name="The Broad Institute Genomics Platform"/>
            <consortium name="The Broad Institute Genome Sequencing Center for Infectious Disease"/>
            <person name="Wu L."/>
            <person name="Ma J."/>
        </authorList>
    </citation>
    <scope>NUCLEOTIDE SEQUENCE [LARGE SCALE GENOMIC DNA]</scope>
    <source>
        <strain evidence="10">JCM 16548</strain>
    </source>
</reference>
<evidence type="ECO:0000256" key="1">
    <source>
        <dbReference type="ARBA" id="ARBA00004651"/>
    </source>
</evidence>
<feature type="transmembrane region" description="Helical" evidence="7">
    <location>
        <begin position="297"/>
        <end position="316"/>
    </location>
</feature>
<evidence type="ECO:0000256" key="4">
    <source>
        <dbReference type="ARBA" id="ARBA00022692"/>
    </source>
</evidence>
<feature type="transmembrane region" description="Helical" evidence="7">
    <location>
        <begin position="95"/>
        <end position="112"/>
    </location>
</feature>
<dbReference type="PANTHER" id="PTHR23513:SF11">
    <property type="entry name" value="STAPHYLOFERRIN A TRANSPORTER"/>
    <property type="match status" value="1"/>
</dbReference>
<keyword evidence="6 7" id="KW-0472">Membrane</keyword>
<organism evidence="9 10">
    <name type="scientific">Microlunatus aurantiacus</name>
    <dbReference type="NCBI Taxonomy" id="446786"/>
    <lineage>
        <taxon>Bacteria</taxon>
        <taxon>Bacillati</taxon>
        <taxon>Actinomycetota</taxon>
        <taxon>Actinomycetes</taxon>
        <taxon>Propionibacteriales</taxon>
        <taxon>Propionibacteriaceae</taxon>
        <taxon>Microlunatus</taxon>
    </lineage>
</organism>
<protein>
    <submittedName>
        <fullName evidence="9">MFS transporter</fullName>
    </submittedName>
</protein>
<keyword evidence="3" id="KW-1003">Cell membrane</keyword>
<dbReference type="Gene3D" id="1.20.1250.20">
    <property type="entry name" value="MFS general substrate transporter like domains"/>
    <property type="match status" value="1"/>
</dbReference>
<evidence type="ECO:0000256" key="7">
    <source>
        <dbReference type="SAM" id="Phobius"/>
    </source>
</evidence>
<dbReference type="PANTHER" id="PTHR23513">
    <property type="entry name" value="INTEGRAL MEMBRANE EFFLUX PROTEIN-RELATED"/>
    <property type="match status" value="1"/>
</dbReference>
<feature type="transmembrane region" description="Helical" evidence="7">
    <location>
        <begin position="69"/>
        <end position="89"/>
    </location>
</feature>
<comment type="subcellular location">
    <subcellularLocation>
        <location evidence="1">Cell membrane</location>
        <topology evidence="1">Multi-pass membrane protein</topology>
    </subcellularLocation>
</comment>
<feature type="transmembrane region" description="Helical" evidence="7">
    <location>
        <begin position="36"/>
        <end position="57"/>
    </location>
</feature>
<evidence type="ECO:0000256" key="5">
    <source>
        <dbReference type="ARBA" id="ARBA00022989"/>
    </source>
</evidence>
<evidence type="ECO:0000256" key="2">
    <source>
        <dbReference type="ARBA" id="ARBA00022448"/>
    </source>
</evidence>
<feature type="transmembrane region" description="Helical" evidence="7">
    <location>
        <begin position="363"/>
        <end position="385"/>
    </location>
</feature>
<evidence type="ECO:0000256" key="3">
    <source>
        <dbReference type="ARBA" id="ARBA00022475"/>
    </source>
</evidence>
<feature type="transmembrane region" description="Helical" evidence="7">
    <location>
        <begin position="272"/>
        <end position="291"/>
    </location>
</feature>
<feature type="transmembrane region" description="Helical" evidence="7">
    <location>
        <begin position="211"/>
        <end position="235"/>
    </location>
</feature>
<name>A0ABP7DY00_9ACTN</name>
<feature type="transmembrane region" description="Helical" evidence="7">
    <location>
        <begin position="337"/>
        <end position="357"/>
    </location>
</feature>
<dbReference type="PROSITE" id="PS50850">
    <property type="entry name" value="MFS"/>
    <property type="match status" value="1"/>
</dbReference>
<gene>
    <name evidence="9" type="ORF">GCM10022204_33000</name>
</gene>
<keyword evidence="10" id="KW-1185">Reference proteome</keyword>